<protein>
    <submittedName>
        <fullName evidence="1">Uncharacterized protein</fullName>
    </submittedName>
</protein>
<proteinExistence type="predicted"/>
<dbReference type="AlphaFoldDB" id="A0AA37WNE4"/>
<keyword evidence="2" id="KW-1185">Reference proteome</keyword>
<accession>A0AA37WNE4</accession>
<evidence type="ECO:0000313" key="1">
    <source>
        <dbReference type="EMBL" id="GLS27498.1"/>
    </source>
</evidence>
<evidence type="ECO:0000313" key="2">
    <source>
        <dbReference type="Proteomes" id="UP001156870"/>
    </source>
</evidence>
<comment type="caution">
    <text evidence="1">The sequence shown here is derived from an EMBL/GenBank/DDBJ whole genome shotgun (WGS) entry which is preliminary data.</text>
</comment>
<dbReference type="Proteomes" id="UP001156870">
    <property type="component" value="Unassembled WGS sequence"/>
</dbReference>
<sequence length="64" mass="7623">MLTEDIQRQVTEAAKKARERKKEYEVLGEEIEQEFGPQGPYFGPRNDIENRRLIDEIRKSDDEK</sequence>
<organism evidence="1 2">
    <name type="scientific">Marinibactrum halimedae</name>
    <dbReference type="NCBI Taxonomy" id="1444977"/>
    <lineage>
        <taxon>Bacteria</taxon>
        <taxon>Pseudomonadati</taxon>
        <taxon>Pseudomonadota</taxon>
        <taxon>Gammaproteobacteria</taxon>
        <taxon>Cellvibrionales</taxon>
        <taxon>Cellvibrionaceae</taxon>
        <taxon>Marinibactrum</taxon>
    </lineage>
</organism>
<name>A0AA37WNE4_9GAMM</name>
<dbReference type="RefSeq" id="WP_232594022.1">
    <property type="nucleotide sequence ID" value="NZ_BSPD01000080.1"/>
</dbReference>
<dbReference type="EMBL" id="BSPD01000080">
    <property type="protein sequence ID" value="GLS27498.1"/>
    <property type="molecule type" value="Genomic_DNA"/>
</dbReference>
<reference evidence="1 2" key="1">
    <citation type="journal article" date="2014" name="Int. J. Syst. Evol. Microbiol.">
        <title>Complete genome sequence of Corynebacterium casei LMG S-19264T (=DSM 44701T), isolated from a smear-ripened cheese.</title>
        <authorList>
            <consortium name="US DOE Joint Genome Institute (JGI-PGF)"/>
            <person name="Walter F."/>
            <person name="Albersmeier A."/>
            <person name="Kalinowski J."/>
            <person name="Ruckert C."/>
        </authorList>
    </citation>
    <scope>NUCLEOTIDE SEQUENCE [LARGE SCALE GENOMIC DNA]</scope>
    <source>
        <strain evidence="1 2">NBRC 110095</strain>
    </source>
</reference>
<gene>
    <name evidence="1" type="ORF">GCM10007877_32170</name>
</gene>